<dbReference type="AlphaFoldDB" id="A0A6C0EQR5"/>
<dbReference type="Gene3D" id="3.20.20.190">
    <property type="entry name" value="Phosphatidylinositol (PI) phosphodiesterase"/>
    <property type="match status" value="1"/>
</dbReference>
<dbReference type="InterPro" id="IPR017946">
    <property type="entry name" value="PLC-like_Pdiesterase_TIM-brl"/>
</dbReference>
<dbReference type="SUPFAM" id="SSF51695">
    <property type="entry name" value="PLC-like phosphodiesterases"/>
    <property type="match status" value="1"/>
</dbReference>
<name>A0A6C0EQR5_9ZZZZ</name>
<sequence>MHYIYEGFEEGLTTSTITNTTDKMLDISLNQVCIKASYNSAFDGGTKVSLDQLNYVLSTGCRFLDFELYLKDNVYVNYSTDPTNSTLINTSNEYELLFSRVMEEINNSSVKTSADGKNTYVTPNPDDPLFIQLRIKTDVKKKDDNSIYTAVENVLKVYKDNKLYQKDGKAVQINGDTNLKDLKGKYIIVMDKSINPNYSESFDKYVNIITGGNTWSSQQYSLFKNQKSTPPKINDDFKTTNVTQLKLLMPDVDEKSANPQNPFSLIENYGVQTIAYKFYKRDMALDLYETIFSEYQSAFVPLAYVLQFIKAKKQQPDETLRLKYGASFIK</sequence>
<proteinExistence type="predicted"/>
<accession>A0A6C0EQR5</accession>
<evidence type="ECO:0008006" key="2">
    <source>
        <dbReference type="Google" id="ProtNLM"/>
    </source>
</evidence>
<dbReference type="GO" id="GO:0008081">
    <property type="term" value="F:phosphoric diester hydrolase activity"/>
    <property type="evidence" value="ECO:0007669"/>
    <property type="project" value="InterPro"/>
</dbReference>
<evidence type="ECO:0000313" key="1">
    <source>
        <dbReference type="EMBL" id="QHT31534.1"/>
    </source>
</evidence>
<dbReference type="GO" id="GO:0006629">
    <property type="term" value="P:lipid metabolic process"/>
    <property type="evidence" value="ECO:0007669"/>
    <property type="project" value="InterPro"/>
</dbReference>
<protein>
    <recommendedName>
        <fullName evidence="2">Phosphatidylinositol-specific phospholipase C X domain-containing protein</fullName>
    </recommendedName>
</protein>
<organism evidence="1">
    <name type="scientific">viral metagenome</name>
    <dbReference type="NCBI Taxonomy" id="1070528"/>
    <lineage>
        <taxon>unclassified sequences</taxon>
        <taxon>metagenomes</taxon>
        <taxon>organismal metagenomes</taxon>
    </lineage>
</organism>
<reference evidence="1" key="1">
    <citation type="journal article" date="2020" name="Nature">
        <title>Giant virus diversity and host interactions through global metagenomics.</title>
        <authorList>
            <person name="Schulz F."/>
            <person name="Roux S."/>
            <person name="Paez-Espino D."/>
            <person name="Jungbluth S."/>
            <person name="Walsh D.A."/>
            <person name="Denef V.J."/>
            <person name="McMahon K.D."/>
            <person name="Konstantinidis K.T."/>
            <person name="Eloe-Fadrosh E.A."/>
            <person name="Kyrpides N.C."/>
            <person name="Woyke T."/>
        </authorList>
    </citation>
    <scope>NUCLEOTIDE SEQUENCE</scope>
    <source>
        <strain evidence="1">GVMAG-M-3300009155-48</strain>
    </source>
</reference>
<dbReference type="EMBL" id="MN738924">
    <property type="protein sequence ID" value="QHT31534.1"/>
    <property type="molecule type" value="Genomic_DNA"/>
</dbReference>